<dbReference type="EMBL" id="SSTF01000013">
    <property type="protein sequence ID" value="THG25667.1"/>
    <property type="molecule type" value="Genomic_DNA"/>
</dbReference>
<reference evidence="2 3" key="1">
    <citation type="submission" date="2019-04" db="EMBL/GenBank/DDBJ databases">
        <title>Microbes associate with the intestines of laboratory mice.</title>
        <authorList>
            <person name="Navarre W."/>
            <person name="Wong E."/>
            <person name="Huang K.C."/>
            <person name="Tropini C."/>
            <person name="Ng K."/>
            <person name="Yu B."/>
        </authorList>
    </citation>
    <scope>NUCLEOTIDE SEQUENCE [LARGE SCALE GENOMIC DNA]</scope>
    <source>
        <strain evidence="2 3">NM87_A27A</strain>
    </source>
</reference>
<sequence>MDNTTHPNPVGIIRRYNMTNLIVTITDHANYGNRLQNYALQTLLSQYGDVTTAYMYLDMTSGLKKVIRTGKQIIRPLYAPFVDNKRSLEIKRRKHCNAFSKAYIHENDFTLSDYKGLSSKRGKQYNRVVIGSDQVWNPQWISDRELALRLGSFVPDNVPIISYAASIGSTEVRKSTIPIFQKYLPRMRDISVREFQGAELIKSMTGLNATVVLDPTLMIDADKWLKITNDFVKKNDSYVLTYFLGKPSEDQERTIQEYAKAHNCRVRRILDLRDQETYIAGPQDFVELISKAEYVFTDSYHACCFSMLFQKQFTVFNRASNQRIGNMNSRMETLFQLFHLKSTMRDTGLAPAIDYEKVNHLLSAHRATSKKWLDSAMKA</sequence>
<dbReference type="GO" id="GO:0016740">
    <property type="term" value="F:transferase activity"/>
    <property type="evidence" value="ECO:0007669"/>
    <property type="project" value="UniProtKB-KW"/>
</dbReference>
<feature type="domain" description="Polysaccharide pyruvyl transferase" evidence="1">
    <location>
        <begin position="30"/>
        <end position="318"/>
    </location>
</feature>
<gene>
    <name evidence="2" type="ORF">E5991_05070</name>
</gene>
<protein>
    <submittedName>
        <fullName evidence="2">Polysaccharide pyruvyl transferase family protein</fullName>
    </submittedName>
</protein>
<evidence type="ECO:0000313" key="3">
    <source>
        <dbReference type="Proteomes" id="UP000306798"/>
    </source>
</evidence>
<comment type="caution">
    <text evidence="2">The sequence shown here is derived from an EMBL/GenBank/DDBJ whole genome shotgun (WGS) entry which is preliminary data.</text>
</comment>
<dbReference type="InterPro" id="IPR007345">
    <property type="entry name" value="Polysacch_pyruvyl_Trfase"/>
</dbReference>
<keyword evidence="2" id="KW-0808">Transferase</keyword>
<evidence type="ECO:0000313" key="2">
    <source>
        <dbReference type="EMBL" id="THG25667.1"/>
    </source>
</evidence>
<evidence type="ECO:0000259" key="1">
    <source>
        <dbReference type="Pfam" id="PF04230"/>
    </source>
</evidence>
<proteinExistence type="predicted"/>
<dbReference type="Proteomes" id="UP000306798">
    <property type="component" value="Unassembled WGS sequence"/>
</dbReference>
<accession>A0A4V3WRV7</accession>
<dbReference type="Pfam" id="PF04230">
    <property type="entry name" value="PS_pyruv_trans"/>
    <property type="match status" value="1"/>
</dbReference>
<name>A0A4V3WRV7_9BIFI</name>
<organism evidence="2 3">
    <name type="scientific">Bifidobacterium pseudolongum</name>
    <dbReference type="NCBI Taxonomy" id="1694"/>
    <lineage>
        <taxon>Bacteria</taxon>
        <taxon>Bacillati</taxon>
        <taxon>Actinomycetota</taxon>
        <taxon>Actinomycetes</taxon>
        <taxon>Bifidobacteriales</taxon>
        <taxon>Bifidobacteriaceae</taxon>
        <taxon>Bifidobacterium</taxon>
    </lineage>
</organism>
<dbReference type="AlphaFoldDB" id="A0A4V3WRV7"/>